<evidence type="ECO:0000256" key="1">
    <source>
        <dbReference type="ARBA" id="ARBA00022490"/>
    </source>
</evidence>
<dbReference type="SUPFAM" id="SSF63892">
    <property type="entry name" value="Pyridoxine 5'-phosphate synthase"/>
    <property type="match status" value="1"/>
</dbReference>
<comment type="function">
    <text evidence="4">Catalyzes the complicated ring closure reaction between the two acyclic compounds 1-deoxy-D-xylulose-5-phosphate (DXP) and 3-amino-2-oxopropyl phosphate (1-amino-acetone-3-phosphate or AAP) to form pyridoxine 5'-phosphate (PNP) and inorganic phosphate.</text>
</comment>
<name>A0AB38YFA5_9GAMM</name>
<feature type="binding site" evidence="4">
    <location>
        <position position="19"/>
    </location>
    <ligand>
        <name>3-amino-2-oxopropyl phosphate</name>
        <dbReference type="ChEBI" id="CHEBI:57279"/>
    </ligand>
</feature>
<dbReference type="CDD" id="cd00003">
    <property type="entry name" value="PNPsynthase"/>
    <property type="match status" value="1"/>
</dbReference>
<dbReference type="InterPro" id="IPR013785">
    <property type="entry name" value="Aldolase_TIM"/>
</dbReference>
<dbReference type="Pfam" id="PF03740">
    <property type="entry name" value="PdxJ"/>
    <property type="match status" value="1"/>
</dbReference>
<comment type="subunit">
    <text evidence="4">Homooctamer; tetramer of dimers.</text>
</comment>
<dbReference type="HAMAP" id="MF_00279">
    <property type="entry name" value="PdxJ"/>
    <property type="match status" value="1"/>
</dbReference>
<feature type="active site" description="Proton acceptor" evidence="4">
    <location>
        <position position="44"/>
    </location>
</feature>
<organism evidence="6">
    <name type="scientific">Salinispirillum sp. LH 10-3-1</name>
    <dbReference type="NCBI Taxonomy" id="2952525"/>
    <lineage>
        <taxon>Bacteria</taxon>
        <taxon>Pseudomonadati</taxon>
        <taxon>Pseudomonadota</taxon>
        <taxon>Gammaproteobacteria</taxon>
        <taxon>Oceanospirillales</taxon>
        <taxon>Saccharospirillaceae</taxon>
        <taxon>Salinispirillum</taxon>
    </lineage>
</organism>
<dbReference type="EC" id="2.6.99.2" evidence="4 5"/>
<reference evidence="6" key="1">
    <citation type="submission" date="2022-07" db="EMBL/GenBank/DDBJ databases">
        <title>Complete genome sequence of Salinispirillum sp. LH10-3-1 capable of multiple carbohydrate inversion isolated from a soda lake.</title>
        <authorList>
            <person name="Liu J."/>
            <person name="Zhai Y."/>
            <person name="Zhang H."/>
            <person name="Yang H."/>
            <person name="Qu J."/>
            <person name="Li J."/>
        </authorList>
    </citation>
    <scope>NUCLEOTIDE SEQUENCE</scope>
    <source>
        <strain evidence="6">LH 10-3-1</strain>
    </source>
</reference>
<feature type="binding site" evidence="4">
    <location>
        <position position="105"/>
    </location>
    <ligand>
        <name>1-deoxy-D-xylulose 5-phosphate</name>
        <dbReference type="ChEBI" id="CHEBI:57792"/>
    </ligand>
</feature>
<dbReference type="NCBIfam" id="TIGR00559">
    <property type="entry name" value="pdxJ"/>
    <property type="match status" value="1"/>
</dbReference>
<accession>A0AB38YFA5</accession>
<feature type="binding site" evidence="4">
    <location>
        <position position="8"/>
    </location>
    <ligand>
        <name>3-amino-2-oxopropyl phosphate</name>
        <dbReference type="ChEBI" id="CHEBI:57279"/>
    </ligand>
</feature>
<keyword evidence="1 4" id="KW-0963">Cytoplasm</keyword>
<evidence type="ECO:0000256" key="3">
    <source>
        <dbReference type="ARBA" id="ARBA00023096"/>
    </source>
</evidence>
<feature type="active site" description="Proton acceptor" evidence="4">
    <location>
        <position position="75"/>
    </location>
</feature>
<gene>
    <name evidence="4" type="primary">pdxJ</name>
    <name evidence="6" type="ORF">NFC81_14945</name>
</gene>
<dbReference type="EMBL" id="CP101717">
    <property type="protein sequence ID" value="WLD57992.1"/>
    <property type="molecule type" value="Genomic_DNA"/>
</dbReference>
<comment type="catalytic activity">
    <reaction evidence="4">
        <text>3-amino-2-oxopropyl phosphate + 1-deoxy-D-xylulose 5-phosphate = pyridoxine 5'-phosphate + phosphate + 2 H2O + H(+)</text>
        <dbReference type="Rhea" id="RHEA:15265"/>
        <dbReference type="ChEBI" id="CHEBI:15377"/>
        <dbReference type="ChEBI" id="CHEBI:15378"/>
        <dbReference type="ChEBI" id="CHEBI:43474"/>
        <dbReference type="ChEBI" id="CHEBI:57279"/>
        <dbReference type="ChEBI" id="CHEBI:57792"/>
        <dbReference type="ChEBI" id="CHEBI:58589"/>
        <dbReference type="EC" id="2.6.99.2"/>
    </reaction>
</comment>
<evidence type="ECO:0000256" key="4">
    <source>
        <dbReference type="HAMAP-Rule" id="MF_00279"/>
    </source>
</evidence>
<dbReference type="NCBIfam" id="NF003626">
    <property type="entry name" value="PRK05265.1-4"/>
    <property type="match status" value="1"/>
</dbReference>
<dbReference type="Gene3D" id="3.20.20.70">
    <property type="entry name" value="Aldolase class I"/>
    <property type="match status" value="1"/>
</dbReference>
<feature type="binding site" evidence="4">
    <location>
        <begin position="218"/>
        <end position="219"/>
    </location>
    <ligand>
        <name>3-amino-2-oxopropyl phosphate</name>
        <dbReference type="ChEBI" id="CHEBI:57279"/>
    </ligand>
</feature>
<feature type="binding site" evidence="4">
    <location>
        <position position="51"/>
    </location>
    <ligand>
        <name>1-deoxy-D-xylulose 5-phosphate</name>
        <dbReference type="ChEBI" id="CHEBI:57792"/>
    </ligand>
</feature>
<dbReference type="PANTHER" id="PTHR30456:SF0">
    <property type="entry name" value="PYRIDOXINE 5'-PHOSPHATE SYNTHASE"/>
    <property type="match status" value="1"/>
</dbReference>
<dbReference type="InterPro" id="IPR004569">
    <property type="entry name" value="PyrdxlP_synth_PdxJ"/>
</dbReference>
<proteinExistence type="inferred from homology"/>
<dbReference type="GO" id="GO:0008615">
    <property type="term" value="P:pyridoxine biosynthetic process"/>
    <property type="evidence" value="ECO:0007669"/>
    <property type="project" value="UniProtKB-UniRule"/>
</dbReference>
<evidence type="ECO:0000256" key="5">
    <source>
        <dbReference type="NCBIfam" id="TIGR00559"/>
    </source>
</evidence>
<evidence type="ECO:0000313" key="6">
    <source>
        <dbReference type="EMBL" id="WLD57992.1"/>
    </source>
</evidence>
<dbReference type="RefSeq" id="WP_304995276.1">
    <property type="nucleotide sequence ID" value="NZ_CP101717.1"/>
</dbReference>
<dbReference type="GO" id="GO:0005829">
    <property type="term" value="C:cytosol"/>
    <property type="evidence" value="ECO:0007669"/>
    <property type="project" value="TreeGrafter"/>
</dbReference>
<feature type="site" description="Transition state stabilizer" evidence="4">
    <location>
        <position position="156"/>
    </location>
</feature>
<comment type="subcellular location">
    <subcellularLocation>
        <location evidence="4">Cytoplasm</location>
    </subcellularLocation>
</comment>
<dbReference type="InterPro" id="IPR036130">
    <property type="entry name" value="Pyridoxine-5'_phos_synth"/>
</dbReference>
<sequence>MTTQLSVNLNKIALVRNARGRNFPAITEFGEMALSGGAIGLTIHPRPDQRHATYQDIADLKAVVRRFDGKELNVEGYPDDTLVAHVLAEKPDQFTLVPDDPNQITSDHGWDLHQHGERLKPLIAQCQSAGIRTSLFVDPDLEQVRRAADTGTDRIELYTEAYAEAFALNNYEPLLEQYMQCADLALSLGMTVNAGHDLDLDNLGNFVARGNVAEVSIGHALTVEALQLGFAETIKRYVNILQRGR</sequence>
<comment type="pathway">
    <text evidence="4">Cofactor biosynthesis; pyridoxine 5'-phosphate biosynthesis; pyridoxine 5'-phosphate from D-erythrose 4-phosphate: step 5/5.</text>
</comment>
<feature type="binding site" evidence="4">
    <location>
        <position position="197"/>
    </location>
    <ligand>
        <name>3-amino-2-oxopropyl phosphate</name>
        <dbReference type="ChEBI" id="CHEBI:57279"/>
    </ligand>
</feature>
<feature type="active site" description="Proton donor" evidence="4">
    <location>
        <position position="196"/>
    </location>
</feature>
<dbReference type="PANTHER" id="PTHR30456">
    <property type="entry name" value="PYRIDOXINE 5'-PHOSPHATE SYNTHASE"/>
    <property type="match status" value="1"/>
</dbReference>
<protein>
    <recommendedName>
        <fullName evidence="4 5">Pyridoxine 5'-phosphate synthase</fullName>
        <shortName evidence="4">PNP synthase</shortName>
        <ecNumber evidence="4 5">2.6.99.2</ecNumber>
    </recommendedName>
</protein>
<dbReference type="GO" id="GO:0033856">
    <property type="term" value="F:pyridoxine 5'-phosphate synthase activity"/>
    <property type="evidence" value="ECO:0007669"/>
    <property type="project" value="UniProtKB-UniRule"/>
</dbReference>
<feature type="binding site" evidence="4">
    <location>
        <position position="46"/>
    </location>
    <ligand>
        <name>1-deoxy-D-xylulose 5-phosphate</name>
        <dbReference type="ChEBI" id="CHEBI:57792"/>
    </ligand>
</feature>
<evidence type="ECO:0000256" key="2">
    <source>
        <dbReference type="ARBA" id="ARBA00022679"/>
    </source>
</evidence>
<comment type="caution">
    <text evidence="4">Lacks conserved residue(s) required for the propagation of feature annotation.</text>
</comment>
<keyword evidence="3 4" id="KW-0664">Pyridoxine biosynthesis</keyword>
<keyword evidence="2 4" id="KW-0808">Transferase</keyword>
<dbReference type="AlphaFoldDB" id="A0AB38YFA5"/>
<comment type="similarity">
    <text evidence="4">Belongs to the PNP synthase family.</text>
</comment>